<accession>A0A7Y0BRP4</accession>
<keyword evidence="1" id="KW-0812">Transmembrane</keyword>
<dbReference type="EMBL" id="JABBGM010000009">
    <property type="protein sequence ID" value="NML95314.1"/>
    <property type="molecule type" value="Genomic_DNA"/>
</dbReference>
<keyword evidence="3" id="KW-1185">Reference proteome</keyword>
<feature type="transmembrane region" description="Helical" evidence="1">
    <location>
        <begin position="68"/>
        <end position="91"/>
    </location>
</feature>
<evidence type="ECO:0000313" key="2">
    <source>
        <dbReference type="EMBL" id="NML95314.1"/>
    </source>
</evidence>
<feature type="transmembrane region" description="Helical" evidence="1">
    <location>
        <begin position="97"/>
        <end position="117"/>
    </location>
</feature>
<keyword evidence="1" id="KW-1133">Transmembrane helix</keyword>
<reference evidence="2 3" key="1">
    <citation type="submission" date="2020-04" db="EMBL/GenBank/DDBJ databases">
        <title>Novosphingobium sp. TW-4 isolated from soil.</title>
        <authorList>
            <person name="Dahal R.H."/>
            <person name="Chaudhary D.K."/>
        </authorList>
    </citation>
    <scope>NUCLEOTIDE SEQUENCE [LARGE SCALE GENOMIC DNA]</scope>
    <source>
        <strain evidence="2 3">TW-4</strain>
    </source>
</reference>
<comment type="caution">
    <text evidence="2">The sequence shown here is derived from an EMBL/GenBank/DDBJ whole genome shotgun (WGS) entry which is preliminary data.</text>
</comment>
<dbReference type="RefSeq" id="WP_169494525.1">
    <property type="nucleotide sequence ID" value="NZ_AP029021.1"/>
</dbReference>
<keyword evidence="1" id="KW-0472">Membrane</keyword>
<dbReference type="Proteomes" id="UP000583556">
    <property type="component" value="Unassembled WGS sequence"/>
</dbReference>
<gene>
    <name evidence="2" type="ORF">HHL27_16690</name>
</gene>
<feature type="transmembrane region" description="Helical" evidence="1">
    <location>
        <begin position="12"/>
        <end position="35"/>
    </location>
</feature>
<evidence type="ECO:0000313" key="3">
    <source>
        <dbReference type="Proteomes" id="UP000583556"/>
    </source>
</evidence>
<organism evidence="2 3">
    <name type="scientific">Novosphingobium olei</name>
    <dbReference type="NCBI Taxonomy" id="2728851"/>
    <lineage>
        <taxon>Bacteria</taxon>
        <taxon>Pseudomonadati</taxon>
        <taxon>Pseudomonadota</taxon>
        <taxon>Alphaproteobacteria</taxon>
        <taxon>Sphingomonadales</taxon>
        <taxon>Sphingomonadaceae</taxon>
        <taxon>Novosphingobium</taxon>
    </lineage>
</organism>
<dbReference type="AlphaFoldDB" id="A0A7Y0BRP4"/>
<proteinExistence type="predicted"/>
<sequence>MNRPVSVTWFERLFLAAQALRLGNVAAFMGALAAFTQAAPPTIMTGAFANAAVSTGLALVVSRGRMGLARWFVVALAVLDLIGIAGIPALAKAISPVFALLSLAALSIEVAALVFLFRRETGEWLAKR</sequence>
<name>A0A7Y0BRP4_9SPHN</name>
<feature type="transmembrane region" description="Helical" evidence="1">
    <location>
        <begin position="41"/>
        <end position="61"/>
    </location>
</feature>
<evidence type="ECO:0000256" key="1">
    <source>
        <dbReference type="SAM" id="Phobius"/>
    </source>
</evidence>
<protein>
    <submittedName>
        <fullName evidence="2">Uncharacterized protein</fullName>
    </submittedName>
</protein>